<dbReference type="Proteomes" id="UP001470230">
    <property type="component" value="Unassembled WGS sequence"/>
</dbReference>
<accession>A0ABR2K7T7</accession>
<gene>
    <name evidence="2" type="ORF">M9Y10_038212</name>
</gene>
<reference evidence="2 3" key="1">
    <citation type="submission" date="2024-04" db="EMBL/GenBank/DDBJ databases">
        <title>Tritrichomonas musculus Genome.</title>
        <authorList>
            <person name="Alves-Ferreira E."/>
            <person name="Grigg M."/>
            <person name="Lorenzi H."/>
            <person name="Galac M."/>
        </authorList>
    </citation>
    <scope>NUCLEOTIDE SEQUENCE [LARGE SCALE GENOMIC DNA]</scope>
    <source>
        <strain evidence="2 3">EAF2021</strain>
    </source>
</reference>
<name>A0ABR2K7T7_9EUKA</name>
<dbReference type="EMBL" id="JAPFFF010000006">
    <property type="protein sequence ID" value="KAK8887174.1"/>
    <property type="molecule type" value="Genomic_DNA"/>
</dbReference>
<keyword evidence="3" id="KW-1185">Reference proteome</keyword>
<organism evidence="2 3">
    <name type="scientific">Tritrichomonas musculus</name>
    <dbReference type="NCBI Taxonomy" id="1915356"/>
    <lineage>
        <taxon>Eukaryota</taxon>
        <taxon>Metamonada</taxon>
        <taxon>Parabasalia</taxon>
        <taxon>Tritrichomonadida</taxon>
        <taxon>Tritrichomonadidae</taxon>
        <taxon>Tritrichomonas</taxon>
    </lineage>
</organism>
<evidence type="ECO:0000313" key="3">
    <source>
        <dbReference type="Proteomes" id="UP001470230"/>
    </source>
</evidence>
<dbReference type="SUPFAM" id="SSF54060">
    <property type="entry name" value="His-Me finger endonucleases"/>
    <property type="match status" value="1"/>
</dbReference>
<dbReference type="InterPro" id="IPR044925">
    <property type="entry name" value="His-Me_finger_sf"/>
</dbReference>
<feature type="domain" description="HNH nuclease" evidence="1">
    <location>
        <begin position="56"/>
        <end position="98"/>
    </location>
</feature>
<dbReference type="Pfam" id="PF13392">
    <property type="entry name" value="HNH_3"/>
    <property type="match status" value="1"/>
</dbReference>
<sequence>MEQTIEFITLTEYPDYEILNDFPYTIRRKKKHYVIKESINQKGYPSVHLNCKKLEKHRIIAKQFLPNPNNFPEVDHINKIRDDYHIDNLRWCDRVMNNRNRSSNHTGVVYEFVYNIPDEAMVVDFYDMKTERREFNDKEYYYYYNEETGEDIFYRRITDEEYRVLHVNECKCGLKYVNLNYKNNKTTSMMINRFKRQHDITVL</sequence>
<dbReference type="Gene3D" id="3.90.75.20">
    <property type="match status" value="1"/>
</dbReference>
<comment type="caution">
    <text evidence="2">The sequence shown here is derived from an EMBL/GenBank/DDBJ whole genome shotgun (WGS) entry which is preliminary data.</text>
</comment>
<proteinExistence type="predicted"/>
<dbReference type="InterPro" id="IPR003615">
    <property type="entry name" value="HNH_nuc"/>
</dbReference>
<evidence type="ECO:0000313" key="2">
    <source>
        <dbReference type="EMBL" id="KAK8887174.1"/>
    </source>
</evidence>
<protein>
    <recommendedName>
        <fullName evidence="1">HNH nuclease domain-containing protein</fullName>
    </recommendedName>
</protein>
<evidence type="ECO:0000259" key="1">
    <source>
        <dbReference type="Pfam" id="PF13392"/>
    </source>
</evidence>